<feature type="compositionally biased region" description="Polar residues" evidence="3">
    <location>
        <begin position="132"/>
        <end position="142"/>
    </location>
</feature>
<feature type="compositionally biased region" description="Basic and acidic residues" evidence="3">
    <location>
        <begin position="228"/>
        <end position="255"/>
    </location>
</feature>
<dbReference type="Pfam" id="PF00018">
    <property type="entry name" value="SH3_1"/>
    <property type="match status" value="1"/>
</dbReference>
<organism evidence="5 6">
    <name type="scientific">Acrodontium crateriforme</name>
    <dbReference type="NCBI Taxonomy" id="150365"/>
    <lineage>
        <taxon>Eukaryota</taxon>
        <taxon>Fungi</taxon>
        <taxon>Dikarya</taxon>
        <taxon>Ascomycota</taxon>
        <taxon>Pezizomycotina</taxon>
        <taxon>Dothideomycetes</taxon>
        <taxon>Dothideomycetidae</taxon>
        <taxon>Mycosphaerellales</taxon>
        <taxon>Teratosphaeriaceae</taxon>
        <taxon>Acrodontium</taxon>
    </lineage>
</organism>
<feature type="compositionally biased region" description="Polar residues" evidence="3">
    <location>
        <begin position="919"/>
        <end position="930"/>
    </location>
</feature>
<dbReference type="PROSITE" id="PS50002">
    <property type="entry name" value="SH3"/>
    <property type="match status" value="1"/>
</dbReference>
<gene>
    <name evidence="5" type="ORF">R9X50_00214200</name>
</gene>
<feature type="compositionally biased region" description="Basic and acidic residues" evidence="3">
    <location>
        <begin position="296"/>
        <end position="306"/>
    </location>
</feature>
<dbReference type="PANTHER" id="PTHR46026:SF1">
    <property type="entry name" value="RHO-TYPE GUANINE NUCLEOTIDE EXCHANGE FACTOR, ISOFORM F"/>
    <property type="match status" value="1"/>
</dbReference>
<keyword evidence="1 2" id="KW-0728">SH3 domain</keyword>
<feature type="compositionally biased region" description="Pro residues" evidence="3">
    <location>
        <begin position="780"/>
        <end position="798"/>
    </location>
</feature>
<protein>
    <submittedName>
        <fullName evidence="5">Sh3 domain-containing protein c23a1.17</fullName>
    </submittedName>
</protein>
<feature type="compositionally biased region" description="Basic and acidic residues" evidence="3">
    <location>
        <begin position="447"/>
        <end position="459"/>
    </location>
</feature>
<keyword evidence="6" id="KW-1185">Reference proteome</keyword>
<feature type="domain" description="SH3" evidence="4">
    <location>
        <begin position="3"/>
        <end position="67"/>
    </location>
</feature>
<feature type="compositionally biased region" description="Polar residues" evidence="3">
    <location>
        <begin position="670"/>
        <end position="679"/>
    </location>
</feature>
<evidence type="ECO:0000259" key="4">
    <source>
        <dbReference type="PROSITE" id="PS50002"/>
    </source>
</evidence>
<feature type="compositionally biased region" description="Pro residues" evidence="3">
    <location>
        <begin position="841"/>
        <end position="853"/>
    </location>
</feature>
<feature type="compositionally biased region" description="Basic and acidic residues" evidence="3">
    <location>
        <begin position="721"/>
        <end position="731"/>
    </location>
</feature>
<accession>A0AAQ3M0E2</accession>
<evidence type="ECO:0000256" key="2">
    <source>
        <dbReference type="PROSITE-ProRule" id="PRU00192"/>
    </source>
</evidence>
<dbReference type="PANTHER" id="PTHR46026">
    <property type="entry name" value="RHO-TYPE GUANINE NUCLEOTIDE EXCHANGE FACTOR, ISOFORM F"/>
    <property type="match status" value="1"/>
</dbReference>
<feature type="compositionally biased region" description="Basic and acidic residues" evidence="3">
    <location>
        <begin position="275"/>
        <end position="286"/>
    </location>
</feature>
<feature type="compositionally biased region" description="Low complexity" evidence="3">
    <location>
        <begin position="154"/>
        <end position="167"/>
    </location>
</feature>
<dbReference type="Proteomes" id="UP001303373">
    <property type="component" value="Chromosome 3"/>
</dbReference>
<proteinExistence type="predicted"/>
<feature type="compositionally biased region" description="Basic and acidic residues" evidence="3">
    <location>
        <begin position="746"/>
        <end position="759"/>
    </location>
</feature>
<dbReference type="Gene3D" id="2.30.30.40">
    <property type="entry name" value="SH3 Domains"/>
    <property type="match status" value="1"/>
</dbReference>
<reference evidence="5 6" key="1">
    <citation type="submission" date="2023-11" db="EMBL/GenBank/DDBJ databases">
        <title>An acidophilic fungus is an integral part of prey digestion in a carnivorous sundew plant.</title>
        <authorList>
            <person name="Tsai I.J."/>
        </authorList>
    </citation>
    <scope>NUCLEOTIDE SEQUENCE [LARGE SCALE GENOMIC DNA]</scope>
    <source>
        <strain evidence="5">169a</strain>
    </source>
</reference>
<dbReference type="InterPro" id="IPR057402">
    <property type="entry name" value="AIM3_BBC1_C"/>
</dbReference>
<feature type="compositionally biased region" description="Acidic residues" evidence="3">
    <location>
        <begin position="858"/>
        <end position="867"/>
    </location>
</feature>
<feature type="compositionally biased region" description="Polar residues" evidence="3">
    <location>
        <begin position="314"/>
        <end position="325"/>
    </location>
</feature>
<feature type="compositionally biased region" description="Pro residues" evidence="3">
    <location>
        <begin position="894"/>
        <end position="912"/>
    </location>
</feature>
<dbReference type="Pfam" id="PF25459">
    <property type="entry name" value="AIM3_BBC1_C"/>
    <property type="match status" value="1"/>
</dbReference>
<dbReference type="EMBL" id="CP138582">
    <property type="protein sequence ID" value="WPG99328.1"/>
    <property type="molecule type" value="Genomic_DNA"/>
</dbReference>
<dbReference type="SUPFAM" id="SSF50044">
    <property type="entry name" value="SH3-domain"/>
    <property type="match status" value="1"/>
</dbReference>
<dbReference type="PRINTS" id="PR00452">
    <property type="entry name" value="SH3DOMAIN"/>
</dbReference>
<feature type="compositionally biased region" description="Basic and acidic residues" evidence="3">
    <location>
        <begin position="341"/>
        <end position="354"/>
    </location>
</feature>
<evidence type="ECO:0000256" key="1">
    <source>
        <dbReference type="ARBA" id="ARBA00022443"/>
    </source>
</evidence>
<name>A0AAQ3M0E2_9PEZI</name>
<feature type="compositionally biased region" description="Low complexity" evidence="3">
    <location>
        <begin position="799"/>
        <end position="812"/>
    </location>
</feature>
<evidence type="ECO:0000256" key="3">
    <source>
        <dbReference type="SAM" id="MobiDB-lite"/>
    </source>
</evidence>
<dbReference type="SMART" id="SM00326">
    <property type="entry name" value="SH3"/>
    <property type="match status" value="1"/>
</dbReference>
<evidence type="ECO:0000313" key="6">
    <source>
        <dbReference type="Proteomes" id="UP001303373"/>
    </source>
</evidence>
<dbReference type="InterPro" id="IPR001452">
    <property type="entry name" value="SH3_domain"/>
</dbReference>
<dbReference type="InterPro" id="IPR035552">
    <property type="entry name" value="Mti1_SH3"/>
</dbReference>
<feature type="compositionally biased region" description="Pro residues" evidence="3">
    <location>
        <begin position="687"/>
        <end position="709"/>
    </location>
</feature>
<feature type="compositionally biased region" description="Acidic residues" evidence="3">
    <location>
        <begin position="431"/>
        <end position="446"/>
    </location>
</feature>
<evidence type="ECO:0000313" key="5">
    <source>
        <dbReference type="EMBL" id="WPG99328.1"/>
    </source>
</evidence>
<feature type="compositionally biased region" description="Acidic residues" evidence="3">
    <location>
        <begin position="326"/>
        <end position="335"/>
    </location>
</feature>
<dbReference type="AlphaFoldDB" id="A0AAQ3M0E2"/>
<feature type="region of interest" description="Disordered" evidence="3">
    <location>
        <begin position="60"/>
        <end position="940"/>
    </location>
</feature>
<dbReference type="InterPro" id="IPR036028">
    <property type="entry name" value="SH3-like_dom_sf"/>
</dbReference>
<sequence>MAAPPFKVKAIYEYSSGHDEDLSFSVGDVITVIELEGDDWYVGKYTDASGVAKEGLFPTNFVERYEPEVPTRPTRPTRPKQEAAQPVPVPVPVPAPEAEEQEEVQSVPAASRPQVPPVDKPAVARHQEDARSPTSATSQNAPSAAFEPPHVTKAAPAANDSPAASRAAPPPVAPKSSSFKDRIAAFNKVEQQPLKPMVPGKQGPAGGFIKKPFVAPPPSSSSYIPPVVKHEPIHRPYMREEDPEIKRQQEDDRAAAEAAGLLNDGPQEAAEEAENEPKPMSLKERMALLQEQQRLAAERNAEASQRKEKKTVTKKPSQASVPPQSTEEDEDDEEQISTAGTRDRPSMESTRERPPVPSAPRRTHEPMSPGPAVPQHEIVSGGEEADQSAAGETTEDDADTIAPDYDDRSTHGLPRASNAPTHEPDVGNQDDTVEDDEAEEEEELNEEELRKQRLRERMARLAGPQGGAGVPFNPFGAPPPPPTKKRSITRKASGDSEATMPPPQRVPIMPMPGMQRVRSQDSNVTERIHEEEVSTPGEETEHPFPPVRRSMTGERGAAPPVPKDRPVPELPPQERSAPPPLPSDSTRPRNSTEVRAVPQPPPSAVPRSPGPGSESDDERSMHARMFSAETSGIDTSGAEAALPIRTGGMSSPQSLPPRPPQSPESKRASYFQNEPISATSEKRHSRLPPPIPVVPISSRPPPPPPPTAAPPSRQATGSEQSKLDDTERGESEYEGDYDTDIASSAKHKDALKAHAREPSLDDSTIADEISNDQIPGAVPFMPPTPGQQPRAVPPPPPANKNTPRSRPSIDAPRAPPPVPPSAGEGPEVDYDPYRYNGPNQIAPPVPGTAPIPVLPTSQEDDRDESSADELPRRSIDRAPPPPPHTASSQRVISHPPPPPPPSAPQQAPPPGEAPGRPSLQVQHRTSATGRRSTDERPSHEQIAADVDLAPNTTWWAAPHPLPPVFQSRNGIDILSESEESTTTKRGGRSTISKDIYVLFMDYSQTIITARYDSRDVSDVTLEQRHEPAPTRLRQDQLENYWQRFGTKIAEAARQAAGGKKDTVVGDGTPAALPQNLIASQPSALLPVGTRGYGALIYSNLANATHTQVDEIRPGDIITVRNAKFEGHHGAMRQKYKQDFGASHVAVVEEWDGTKRAVRAWEQGREKKGGVRSEKFRLGDLRSGEVRVWRVVGRDWVGWE</sequence>
<dbReference type="CDD" id="cd11887">
    <property type="entry name" value="SH3_Bbc1"/>
    <property type="match status" value="1"/>
</dbReference>